<evidence type="ECO:0000256" key="1">
    <source>
        <dbReference type="SAM" id="Coils"/>
    </source>
</evidence>
<dbReference type="EMBL" id="JAVRRL010000096">
    <property type="protein sequence ID" value="KAK5108073.1"/>
    <property type="molecule type" value="Genomic_DNA"/>
</dbReference>
<sequence length="302" mass="34358">MDYTAVLGHILGDVTISPEKHDILLALLEDPADNHHVHEIQGLQQQLKDRDNEAAARDDLLRESRLALAVNKRNLSDREEHLAEVQLEVRRLRRSAEKEKDEHRRIEREVVDCVFKQKKKIKSLESDLARLQDAQEEQDTVITLATSFQERAHAERTKLREIIAQREARIATLTQNDAEARTYTTTLTEKIYNLTHAVSWDATTPAALEAQATLHLNLVKRLQADLGDRETALHSLQERLAFVEREVGGKLVGGMHQQLARLKEEIVAVEQARLRAANKAAELQQLADEQQALIRRLMAQSA</sequence>
<organism evidence="2 3">
    <name type="scientific">Meristemomyces frigidus</name>
    <dbReference type="NCBI Taxonomy" id="1508187"/>
    <lineage>
        <taxon>Eukaryota</taxon>
        <taxon>Fungi</taxon>
        <taxon>Dikarya</taxon>
        <taxon>Ascomycota</taxon>
        <taxon>Pezizomycotina</taxon>
        <taxon>Dothideomycetes</taxon>
        <taxon>Dothideomycetidae</taxon>
        <taxon>Mycosphaerellales</taxon>
        <taxon>Teratosphaeriaceae</taxon>
        <taxon>Meristemomyces</taxon>
    </lineage>
</organism>
<proteinExistence type="predicted"/>
<protein>
    <submittedName>
        <fullName evidence="2">Uncharacterized protein</fullName>
    </submittedName>
</protein>
<dbReference type="AlphaFoldDB" id="A0AAN7TKI9"/>
<keyword evidence="1" id="KW-0175">Coiled coil</keyword>
<gene>
    <name evidence="2" type="ORF">LTR62_008790</name>
</gene>
<name>A0AAN7TKI9_9PEZI</name>
<reference evidence="2" key="1">
    <citation type="submission" date="2023-08" db="EMBL/GenBank/DDBJ databases">
        <title>Black Yeasts Isolated from many extreme environments.</title>
        <authorList>
            <person name="Coleine C."/>
            <person name="Stajich J.E."/>
            <person name="Selbmann L."/>
        </authorList>
    </citation>
    <scope>NUCLEOTIDE SEQUENCE</scope>
    <source>
        <strain evidence="2">CCFEE 5401</strain>
    </source>
</reference>
<comment type="caution">
    <text evidence="2">The sequence shown here is derived from an EMBL/GenBank/DDBJ whole genome shotgun (WGS) entry which is preliminary data.</text>
</comment>
<evidence type="ECO:0000313" key="3">
    <source>
        <dbReference type="Proteomes" id="UP001310890"/>
    </source>
</evidence>
<accession>A0AAN7TKI9</accession>
<evidence type="ECO:0000313" key="2">
    <source>
        <dbReference type="EMBL" id="KAK5108073.1"/>
    </source>
</evidence>
<dbReference type="Proteomes" id="UP001310890">
    <property type="component" value="Unassembled WGS sequence"/>
</dbReference>
<feature type="coiled-coil region" evidence="1">
    <location>
        <begin position="75"/>
        <end position="141"/>
    </location>
</feature>
<feature type="coiled-coil region" evidence="1">
    <location>
        <begin position="219"/>
        <end position="300"/>
    </location>
</feature>